<reference evidence="1 2" key="1">
    <citation type="journal article" date="2018" name="Nat. Biotechnol.">
        <title>A standardized bacterial taxonomy based on genome phylogeny substantially revises the tree of life.</title>
        <authorList>
            <person name="Parks D.H."/>
            <person name="Chuvochina M."/>
            <person name="Waite D.W."/>
            <person name="Rinke C."/>
            <person name="Skarshewski A."/>
            <person name="Chaumeil P.A."/>
            <person name="Hugenholtz P."/>
        </authorList>
    </citation>
    <scope>NUCLEOTIDE SEQUENCE [LARGE SCALE GENOMIC DNA]</scope>
    <source>
        <strain evidence="1">UBA9152</strain>
    </source>
</reference>
<accession>A0A3C1K8M2</accession>
<evidence type="ECO:0000313" key="2">
    <source>
        <dbReference type="Proteomes" id="UP000257479"/>
    </source>
</evidence>
<organism evidence="1 2">
    <name type="scientific">Microbacterium ginsengisoli</name>
    <dbReference type="NCBI Taxonomy" id="400772"/>
    <lineage>
        <taxon>Bacteria</taxon>
        <taxon>Bacillati</taxon>
        <taxon>Actinomycetota</taxon>
        <taxon>Actinomycetes</taxon>
        <taxon>Micrococcales</taxon>
        <taxon>Microbacteriaceae</taxon>
        <taxon>Microbacterium</taxon>
    </lineage>
</organism>
<name>A0A3C1K8M2_9MICO</name>
<protein>
    <submittedName>
        <fullName evidence="1">Uncharacterized protein</fullName>
    </submittedName>
</protein>
<dbReference type="AlphaFoldDB" id="A0A3C1K8M2"/>
<proteinExistence type="predicted"/>
<evidence type="ECO:0000313" key="1">
    <source>
        <dbReference type="EMBL" id="HAN23025.1"/>
    </source>
</evidence>
<sequence>MSDDVALPWEPPGLGAVVAVFTVPTEATWSDIPLTLTAGRILGRGRPRLPEVIEEAAVWFDRAQDAYSAATGEVISIAGNVTNSRANALLARASVIARSGKVPATVVVERASERLASVSGQPLNALQLATMEVLSSHESTRSLYLCD</sequence>
<dbReference type="Proteomes" id="UP000257479">
    <property type="component" value="Unassembled WGS sequence"/>
</dbReference>
<dbReference type="EMBL" id="DMNG01000005">
    <property type="protein sequence ID" value="HAN23025.1"/>
    <property type="molecule type" value="Genomic_DNA"/>
</dbReference>
<gene>
    <name evidence="1" type="ORF">DCP95_00430</name>
</gene>
<comment type="caution">
    <text evidence="1">The sequence shown here is derived from an EMBL/GenBank/DDBJ whole genome shotgun (WGS) entry which is preliminary data.</text>
</comment>